<gene>
    <name evidence="5" type="ORF">CAMP_LOCUS18131</name>
</gene>
<dbReference type="InterPro" id="IPR017943">
    <property type="entry name" value="Bactericidal_perm-incr_a/b_dom"/>
</dbReference>
<evidence type="ECO:0008006" key="7">
    <source>
        <dbReference type="Google" id="ProtNLM"/>
    </source>
</evidence>
<dbReference type="Gene3D" id="3.15.20.10">
    <property type="entry name" value="Bactericidal permeability-increasing protein, domain 2"/>
    <property type="match status" value="1"/>
</dbReference>
<dbReference type="GO" id="GO:0005615">
    <property type="term" value="C:extracellular space"/>
    <property type="evidence" value="ECO:0007669"/>
    <property type="project" value="TreeGrafter"/>
</dbReference>
<name>A0A9P1IZV4_9PELO</name>
<evidence type="ECO:0000259" key="4">
    <source>
        <dbReference type="SMART" id="SM00329"/>
    </source>
</evidence>
<dbReference type="SUPFAM" id="SSF55394">
    <property type="entry name" value="Bactericidal permeability-increasing protein, BPI"/>
    <property type="match status" value="2"/>
</dbReference>
<accession>A0A9P1IZV4</accession>
<proteinExistence type="inferred from homology"/>
<comment type="similarity">
    <text evidence="1">Belongs to the BPI/LBP/Plunc superfamily. BPI/LBP family.</text>
</comment>
<feature type="domain" description="Lipid-binding serum glycoprotein C-terminal" evidence="4">
    <location>
        <begin position="264"/>
        <end position="469"/>
    </location>
</feature>
<dbReference type="GO" id="GO:0008289">
    <property type="term" value="F:lipid binding"/>
    <property type="evidence" value="ECO:0007669"/>
    <property type="project" value="InterPro"/>
</dbReference>
<dbReference type="PANTHER" id="PTHR10504">
    <property type="entry name" value="BACTERICIDAL PERMEABILITY-INCREASING BPI PROTEIN-RELATED"/>
    <property type="match status" value="1"/>
</dbReference>
<keyword evidence="2" id="KW-1015">Disulfide bond</keyword>
<dbReference type="Proteomes" id="UP001152747">
    <property type="component" value="Unassembled WGS sequence"/>
</dbReference>
<evidence type="ECO:0000259" key="3">
    <source>
        <dbReference type="SMART" id="SM00328"/>
    </source>
</evidence>
<organism evidence="5 6">
    <name type="scientific">Caenorhabditis angaria</name>
    <dbReference type="NCBI Taxonomy" id="860376"/>
    <lineage>
        <taxon>Eukaryota</taxon>
        <taxon>Metazoa</taxon>
        <taxon>Ecdysozoa</taxon>
        <taxon>Nematoda</taxon>
        <taxon>Chromadorea</taxon>
        <taxon>Rhabditida</taxon>
        <taxon>Rhabditina</taxon>
        <taxon>Rhabditomorpha</taxon>
        <taxon>Rhabditoidea</taxon>
        <taxon>Rhabditidae</taxon>
        <taxon>Peloderinae</taxon>
        <taxon>Caenorhabditis</taxon>
    </lineage>
</organism>
<dbReference type="InterPro" id="IPR017942">
    <property type="entry name" value="Lipid-bd_serum_glycop_N"/>
</dbReference>
<evidence type="ECO:0000256" key="2">
    <source>
        <dbReference type="ARBA" id="ARBA00023157"/>
    </source>
</evidence>
<evidence type="ECO:0000313" key="6">
    <source>
        <dbReference type="Proteomes" id="UP001152747"/>
    </source>
</evidence>
<dbReference type="AlphaFoldDB" id="A0A9P1IZV4"/>
<keyword evidence="6" id="KW-1185">Reference proteome</keyword>
<protein>
    <recommendedName>
        <fullName evidence="7">Lipid-binding serum glycoprotein C-terminal domain-containing protein</fullName>
    </recommendedName>
</protein>
<reference evidence="5" key="1">
    <citation type="submission" date="2022-11" db="EMBL/GenBank/DDBJ databases">
        <authorList>
            <person name="Kikuchi T."/>
        </authorList>
    </citation>
    <scope>NUCLEOTIDE SEQUENCE</scope>
    <source>
        <strain evidence="5">PS1010</strain>
    </source>
</reference>
<dbReference type="PANTHER" id="PTHR10504:SF140">
    <property type="entry name" value="BPI2 DOMAIN-CONTAINING PROTEIN"/>
    <property type="match status" value="1"/>
</dbReference>
<sequence>MRIPIILLIITYIIVSNALLLRVNEIGLHEAANFTRQWLSMAAPHLKIPDIRESFYNNFASGEMAVSNITLKKFVPPLIRFRPSDHTFLYLSTLSGYAQMSADWNVEFFQWIPIALRGNINAQMTGLISEVAMRINPDNEVEVHNCVAQIRDLRVSFAGSMAAEVIHWFRDSITRQIRHKLEDEYCEMMKNHLLPWVEAQLYQFPTNISISHSPEVTLIQTMRSISMAHQNVDFHMRSDIIWQGELVESNTVKDSTMEKIGNLTKSSRMLDMFIEENTVKSIIAAAHFSDHLKTKIESDFLRTECETLCIGTVFPELAVQTPNRSLYVEASTLSPPVIDLQEGKALVYLNASMNVFANPPLDNIEGSIVTIQLETEFMLKIEMQNRKVKGFVNMINTQANLVDSKVGLMSQKTVDLFVNMSTPILEDAIDVIIGRGLTVADPFQFPSMNENLSIHEKCIRWEADIVMQTLLAHTKIF</sequence>
<feature type="domain" description="Lipid-binding serum glycoprotein N-terminal" evidence="3">
    <location>
        <begin position="22"/>
        <end position="245"/>
    </location>
</feature>
<dbReference type="Pfam" id="PF02886">
    <property type="entry name" value="LBP_BPI_CETP_C"/>
    <property type="match status" value="1"/>
</dbReference>
<dbReference type="OrthoDB" id="10255543at2759"/>
<dbReference type="SMART" id="SM00329">
    <property type="entry name" value="BPI2"/>
    <property type="match status" value="1"/>
</dbReference>
<dbReference type="EMBL" id="CANHGI010000006">
    <property type="protein sequence ID" value="CAI5455494.1"/>
    <property type="molecule type" value="Genomic_DNA"/>
</dbReference>
<dbReference type="InterPro" id="IPR032942">
    <property type="entry name" value="BPI/LBP/Plunc"/>
</dbReference>
<dbReference type="InterPro" id="IPR001124">
    <property type="entry name" value="Lipid-bd_serum_glycop_C"/>
</dbReference>
<evidence type="ECO:0000256" key="1">
    <source>
        <dbReference type="ARBA" id="ARBA00007292"/>
    </source>
</evidence>
<dbReference type="Gene3D" id="3.15.10.10">
    <property type="entry name" value="Bactericidal permeability-increasing protein, domain 1"/>
    <property type="match status" value="1"/>
</dbReference>
<dbReference type="Pfam" id="PF01273">
    <property type="entry name" value="LBP_BPI_CETP"/>
    <property type="match status" value="1"/>
</dbReference>
<evidence type="ECO:0000313" key="5">
    <source>
        <dbReference type="EMBL" id="CAI5455494.1"/>
    </source>
</evidence>
<comment type="caution">
    <text evidence="5">The sequence shown here is derived from an EMBL/GenBank/DDBJ whole genome shotgun (WGS) entry which is preliminary data.</text>
</comment>
<dbReference type="SMART" id="SM00328">
    <property type="entry name" value="BPI1"/>
    <property type="match status" value="1"/>
</dbReference>